<organism evidence="1 2">
    <name type="scientific">Hibiscus sabdariffa</name>
    <name type="common">roselle</name>
    <dbReference type="NCBI Taxonomy" id="183260"/>
    <lineage>
        <taxon>Eukaryota</taxon>
        <taxon>Viridiplantae</taxon>
        <taxon>Streptophyta</taxon>
        <taxon>Embryophyta</taxon>
        <taxon>Tracheophyta</taxon>
        <taxon>Spermatophyta</taxon>
        <taxon>Magnoliopsida</taxon>
        <taxon>eudicotyledons</taxon>
        <taxon>Gunneridae</taxon>
        <taxon>Pentapetalae</taxon>
        <taxon>rosids</taxon>
        <taxon>malvids</taxon>
        <taxon>Malvales</taxon>
        <taxon>Malvaceae</taxon>
        <taxon>Malvoideae</taxon>
        <taxon>Hibiscus</taxon>
    </lineage>
</organism>
<protein>
    <submittedName>
        <fullName evidence="1">Uncharacterized protein</fullName>
    </submittedName>
</protein>
<dbReference type="Proteomes" id="UP001472677">
    <property type="component" value="Unassembled WGS sequence"/>
</dbReference>
<accession>A0ABR2GDY2</accession>
<evidence type="ECO:0000313" key="1">
    <source>
        <dbReference type="EMBL" id="KAK8600821.1"/>
    </source>
</evidence>
<name>A0ABR2GDY2_9ROSI</name>
<proteinExistence type="predicted"/>
<reference evidence="1 2" key="1">
    <citation type="journal article" date="2024" name="G3 (Bethesda)">
        <title>Genome assembly of Hibiscus sabdariffa L. provides insights into metabolisms of medicinal natural products.</title>
        <authorList>
            <person name="Kim T."/>
        </authorList>
    </citation>
    <scope>NUCLEOTIDE SEQUENCE [LARGE SCALE GENOMIC DNA]</scope>
    <source>
        <strain evidence="1">TK-2024</strain>
        <tissue evidence="1">Old leaves</tissue>
    </source>
</reference>
<evidence type="ECO:0000313" key="2">
    <source>
        <dbReference type="Proteomes" id="UP001472677"/>
    </source>
</evidence>
<comment type="caution">
    <text evidence="1">The sequence shown here is derived from an EMBL/GenBank/DDBJ whole genome shotgun (WGS) entry which is preliminary data.</text>
</comment>
<keyword evidence="2" id="KW-1185">Reference proteome</keyword>
<gene>
    <name evidence="1" type="ORF">V6N12_050669</name>
</gene>
<sequence>MASYRTDTLVSSTSTLSQSYNDYFPLSAGYTDTPRVVPVRNANRTCTPTAVPIRLVQKLQRLVSEEHVPIRLRVYRYRMHHNNIYEGKKCLNSSKTSPTITNG</sequence>
<dbReference type="EMBL" id="JBBPBM010000001">
    <property type="protein sequence ID" value="KAK8600821.1"/>
    <property type="molecule type" value="Genomic_DNA"/>
</dbReference>